<name>A0A1H7NNV0_9SPHI</name>
<dbReference type="OrthoDB" id="9805025at2"/>
<dbReference type="PANTHER" id="PTHR36834:SF2">
    <property type="entry name" value="MEMBRANE PROTEIN"/>
    <property type="match status" value="1"/>
</dbReference>
<dbReference type="PANTHER" id="PTHR36834">
    <property type="entry name" value="MEMBRANE PROTEIN-RELATED"/>
    <property type="match status" value="1"/>
</dbReference>
<evidence type="ECO:0000313" key="3">
    <source>
        <dbReference type="EMBL" id="SEL24678.1"/>
    </source>
</evidence>
<organism evidence="3 4">
    <name type="scientific">Parapedobacter koreensis</name>
    <dbReference type="NCBI Taxonomy" id="332977"/>
    <lineage>
        <taxon>Bacteria</taxon>
        <taxon>Pseudomonadati</taxon>
        <taxon>Bacteroidota</taxon>
        <taxon>Sphingobacteriia</taxon>
        <taxon>Sphingobacteriales</taxon>
        <taxon>Sphingobacteriaceae</taxon>
        <taxon>Parapedobacter</taxon>
    </lineage>
</organism>
<feature type="transmembrane region" description="Helical" evidence="1">
    <location>
        <begin position="96"/>
        <end position="114"/>
    </location>
</feature>
<gene>
    <name evidence="3" type="ORF">SAMN05421740_10441</name>
</gene>
<accession>A0A1H7NNV0</accession>
<feature type="domain" description="VanZ-like" evidence="2">
    <location>
        <begin position="14"/>
        <end position="139"/>
    </location>
</feature>
<keyword evidence="1" id="KW-0472">Membrane</keyword>
<evidence type="ECO:0000313" key="4">
    <source>
        <dbReference type="Proteomes" id="UP000198916"/>
    </source>
</evidence>
<evidence type="ECO:0000256" key="1">
    <source>
        <dbReference type="SAM" id="Phobius"/>
    </source>
</evidence>
<dbReference type="InterPro" id="IPR053150">
    <property type="entry name" value="Teicoplanin_resist-assoc"/>
</dbReference>
<dbReference type="EMBL" id="FNZR01000004">
    <property type="protein sequence ID" value="SEL24678.1"/>
    <property type="molecule type" value="Genomic_DNA"/>
</dbReference>
<dbReference type="Proteomes" id="UP000198916">
    <property type="component" value="Unassembled WGS sequence"/>
</dbReference>
<reference evidence="4" key="1">
    <citation type="submission" date="2016-10" db="EMBL/GenBank/DDBJ databases">
        <authorList>
            <person name="Varghese N."/>
            <person name="Submissions S."/>
        </authorList>
    </citation>
    <scope>NUCLEOTIDE SEQUENCE [LARGE SCALE GENOMIC DNA]</scope>
    <source>
        <strain evidence="4">Jip14</strain>
    </source>
</reference>
<protein>
    <submittedName>
        <fullName evidence="3">VanZ like family protein</fullName>
    </submittedName>
</protein>
<dbReference type="AlphaFoldDB" id="A0A1H7NNV0"/>
<dbReference type="Pfam" id="PF04892">
    <property type="entry name" value="VanZ"/>
    <property type="match status" value="1"/>
</dbReference>
<proteinExistence type="predicted"/>
<feature type="transmembrane region" description="Helical" evidence="1">
    <location>
        <begin position="67"/>
        <end position="89"/>
    </location>
</feature>
<keyword evidence="1" id="KW-0812">Transmembrane</keyword>
<keyword evidence="1" id="KW-1133">Transmembrane helix</keyword>
<sequence length="158" mass="18619">MKKYPNSIFKGLSLLYIALLTYIVLGAEWRWKYDIIEIRKVLNVVPLYNKIEVWPPWDPFSKHSTEFYLDLVGNIVLFIPFPFFLFFIFQVLSFRTQLVLTIITSLFIEINQYYWGIGVTDIDDLILNTLGGFIGANLLQALLNNKVFRTYAYSHLRH</sequence>
<dbReference type="InterPro" id="IPR006976">
    <property type="entry name" value="VanZ-like"/>
</dbReference>
<dbReference type="RefSeq" id="WP_090605526.1">
    <property type="nucleotide sequence ID" value="NZ_FNZR01000004.1"/>
</dbReference>
<feature type="transmembrane region" description="Helical" evidence="1">
    <location>
        <begin position="126"/>
        <end position="143"/>
    </location>
</feature>
<dbReference type="STRING" id="332977.SAMN05421740_10441"/>
<keyword evidence="4" id="KW-1185">Reference proteome</keyword>
<evidence type="ECO:0000259" key="2">
    <source>
        <dbReference type="Pfam" id="PF04892"/>
    </source>
</evidence>